<dbReference type="AlphaFoldDB" id="A0A2T1FBQ5"/>
<dbReference type="Proteomes" id="UP000238937">
    <property type="component" value="Unassembled WGS sequence"/>
</dbReference>
<organism evidence="1 2">
    <name type="scientific">Chamaesiphon polymorphus CCALA 037</name>
    <dbReference type="NCBI Taxonomy" id="2107692"/>
    <lineage>
        <taxon>Bacteria</taxon>
        <taxon>Bacillati</taxon>
        <taxon>Cyanobacteriota</taxon>
        <taxon>Cyanophyceae</taxon>
        <taxon>Gomontiellales</taxon>
        <taxon>Chamaesiphonaceae</taxon>
        <taxon>Chamaesiphon</taxon>
    </lineage>
</organism>
<evidence type="ECO:0000313" key="2">
    <source>
        <dbReference type="Proteomes" id="UP000238937"/>
    </source>
</evidence>
<sequence>MKTHHQIQSEIETSQQLPKFDRHPAITECWNEYEKLWRDDNGRSYIHWVEDRQYEYHLMYFDGRLAIAERNGVTIFSHLTERLERAMNGGEVATVSSNYNAMSLDELVELSKKIIA</sequence>
<comment type="caution">
    <text evidence="1">The sequence shown here is derived from an EMBL/GenBank/DDBJ whole genome shotgun (WGS) entry which is preliminary data.</text>
</comment>
<name>A0A2T1FBQ5_9CYAN</name>
<dbReference type="OrthoDB" id="9830093at2"/>
<keyword evidence="2" id="KW-1185">Reference proteome</keyword>
<reference evidence="1 2" key="1">
    <citation type="submission" date="2018-03" db="EMBL/GenBank/DDBJ databases">
        <title>The ancient ancestry and fast evolution of plastids.</title>
        <authorList>
            <person name="Moore K.R."/>
            <person name="Magnabosco C."/>
            <person name="Momper L."/>
            <person name="Gold D.A."/>
            <person name="Bosak T."/>
            <person name="Fournier G.P."/>
        </authorList>
    </citation>
    <scope>NUCLEOTIDE SEQUENCE [LARGE SCALE GENOMIC DNA]</scope>
    <source>
        <strain evidence="1 2">CCALA 037</strain>
    </source>
</reference>
<dbReference type="EMBL" id="PVWO01000585">
    <property type="protein sequence ID" value="PSB42447.1"/>
    <property type="molecule type" value="Genomic_DNA"/>
</dbReference>
<proteinExistence type="predicted"/>
<evidence type="ECO:0000313" key="1">
    <source>
        <dbReference type="EMBL" id="PSB42447.1"/>
    </source>
</evidence>
<accession>A0A2T1FBQ5</accession>
<gene>
    <name evidence="1" type="ORF">C7B77_26715</name>
</gene>
<protein>
    <submittedName>
        <fullName evidence="1">Uncharacterized protein</fullName>
    </submittedName>
</protein>